<evidence type="ECO:0000256" key="2">
    <source>
        <dbReference type="ARBA" id="ARBA00022829"/>
    </source>
</evidence>
<keyword evidence="3" id="KW-0472">Membrane</keyword>
<organism evidence="5 6">
    <name type="scientific">Miscanthus lutarioriparius</name>
    <dbReference type="NCBI Taxonomy" id="422564"/>
    <lineage>
        <taxon>Eukaryota</taxon>
        <taxon>Viridiplantae</taxon>
        <taxon>Streptophyta</taxon>
        <taxon>Embryophyta</taxon>
        <taxon>Tracheophyta</taxon>
        <taxon>Spermatophyta</taxon>
        <taxon>Magnoliopsida</taxon>
        <taxon>Liliopsida</taxon>
        <taxon>Poales</taxon>
        <taxon>Poaceae</taxon>
        <taxon>PACMAD clade</taxon>
        <taxon>Panicoideae</taxon>
        <taxon>Andropogonodae</taxon>
        <taxon>Andropogoneae</taxon>
        <taxon>Saccharinae</taxon>
        <taxon>Miscanthus</taxon>
    </lineage>
</organism>
<dbReference type="InterPro" id="IPR002744">
    <property type="entry name" value="MIP18-like"/>
</dbReference>
<dbReference type="Pfam" id="PF01883">
    <property type="entry name" value="FeS_assembly_P"/>
    <property type="match status" value="1"/>
</dbReference>
<reference evidence="5" key="1">
    <citation type="submission" date="2020-10" db="EMBL/GenBank/DDBJ databases">
        <authorList>
            <person name="Han B."/>
            <person name="Lu T."/>
            <person name="Zhao Q."/>
            <person name="Huang X."/>
            <person name="Zhao Y."/>
        </authorList>
    </citation>
    <scope>NUCLEOTIDE SEQUENCE</scope>
</reference>
<dbReference type="PANTHER" id="PTHR12377:SF0">
    <property type="entry name" value="CYTOSOLIC IRON-SULFUR ASSEMBLY COMPONENT 2B"/>
    <property type="match status" value="1"/>
</dbReference>
<evidence type="ECO:0000313" key="5">
    <source>
        <dbReference type="EMBL" id="CAD6262468.1"/>
    </source>
</evidence>
<dbReference type="GO" id="GO:0051604">
    <property type="term" value="P:protein maturation"/>
    <property type="evidence" value="ECO:0007669"/>
    <property type="project" value="InterPro"/>
</dbReference>
<comment type="similarity">
    <text evidence="1">Belongs to the MIP18 family.</text>
</comment>
<feature type="domain" description="MIP18 family-like" evidence="4">
    <location>
        <begin position="239"/>
        <end position="306"/>
    </location>
</feature>
<keyword evidence="6" id="KW-1185">Reference proteome</keyword>
<keyword evidence="2" id="KW-0159">Chromosome partition</keyword>
<dbReference type="OrthoDB" id="2746at2759"/>
<dbReference type="SUPFAM" id="SSF117916">
    <property type="entry name" value="Fe-S cluster assembly (FSCA) domain-like"/>
    <property type="match status" value="1"/>
</dbReference>
<sequence length="353" mass="39390">MAHAVLVLLAWHPDLVVPTLTLHTAAVLFVALCILVAMVLYMAPMKMVAVRVSTSHRSLLTVQVPPQRLVNMNSGRRLQPLGVGKGKHRGCRAGSLRACTRRGLRGCTGAGHEHGLGGEDRELLLASWNFYLLNTQIMLGSWKRNLSSSSKAAALHFIEMAMGLINANPIIHEKKERRVRPASETTDENAAEPIDQLEIFDILINDFPYINVVKLVFPFICELSILAIWLWSLMFLHHIRDIKDPEHPYSLEQLNVVTEDSIELNDESNHVRVTFTPTVEHCSMATIIGLCIRVKLVRSLPPRYKVDIRVAPGSHATEAAVNKQLNDKERVAAALENPNLLDMVEECLSPTFD</sequence>
<dbReference type="Proteomes" id="UP000604825">
    <property type="component" value="Unassembled WGS sequence"/>
</dbReference>
<evidence type="ECO:0000256" key="1">
    <source>
        <dbReference type="ARBA" id="ARBA00010381"/>
    </source>
</evidence>
<dbReference type="AlphaFoldDB" id="A0A811QTM5"/>
<proteinExistence type="inferred from homology"/>
<evidence type="ECO:0000256" key="3">
    <source>
        <dbReference type="SAM" id="Phobius"/>
    </source>
</evidence>
<evidence type="ECO:0000313" key="6">
    <source>
        <dbReference type="Proteomes" id="UP000604825"/>
    </source>
</evidence>
<name>A0A811QTM5_9POAL</name>
<comment type="caution">
    <text evidence="5">The sequence shown here is derived from an EMBL/GenBank/DDBJ whole genome shotgun (WGS) entry which is preliminary data.</text>
</comment>
<keyword evidence="3" id="KW-1133">Transmembrane helix</keyword>
<feature type="transmembrane region" description="Helical" evidence="3">
    <location>
        <begin position="215"/>
        <end position="236"/>
    </location>
</feature>
<dbReference type="InterPro" id="IPR034904">
    <property type="entry name" value="FSCA_dom_sf"/>
</dbReference>
<accession>A0A811QTM5</accession>
<dbReference type="InterPro" id="IPR039796">
    <property type="entry name" value="MIP18"/>
</dbReference>
<dbReference type="EMBL" id="CAJGYO010000012">
    <property type="protein sequence ID" value="CAD6262468.1"/>
    <property type="molecule type" value="Genomic_DNA"/>
</dbReference>
<dbReference type="Gene3D" id="3.30.300.130">
    <property type="entry name" value="Fe-S cluster assembly (FSCA)"/>
    <property type="match status" value="1"/>
</dbReference>
<gene>
    <name evidence="5" type="ORF">NCGR_LOCUS45810</name>
</gene>
<dbReference type="Gene3D" id="6.10.250.1280">
    <property type="match status" value="1"/>
</dbReference>
<feature type="transmembrane region" description="Helical" evidence="3">
    <location>
        <begin position="20"/>
        <end position="43"/>
    </location>
</feature>
<evidence type="ECO:0000259" key="4">
    <source>
        <dbReference type="Pfam" id="PF01883"/>
    </source>
</evidence>
<keyword evidence="3" id="KW-0812">Transmembrane</keyword>
<dbReference type="PANTHER" id="PTHR12377">
    <property type="entry name" value="CYTOSOLIC IRON-SULFUR ASSEMBLY COMPONENT 2B-RELATED"/>
    <property type="match status" value="1"/>
</dbReference>
<dbReference type="FunFam" id="3.30.300.130:FF:000010">
    <property type="entry name" value="Protein AE7-like 1"/>
    <property type="match status" value="1"/>
</dbReference>
<dbReference type="GO" id="GO:0007059">
    <property type="term" value="P:chromosome segregation"/>
    <property type="evidence" value="ECO:0007669"/>
    <property type="project" value="UniProtKB-KW"/>
</dbReference>
<protein>
    <recommendedName>
        <fullName evidence="4">MIP18 family-like domain-containing protein</fullName>
    </recommendedName>
</protein>